<dbReference type="EMBL" id="BAAACA010000038">
    <property type="protein sequence ID" value="GAA0617337.1"/>
    <property type="molecule type" value="Genomic_DNA"/>
</dbReference>
<reference evidence="4" key="1">
    <citation type="journal article" date="2019" name="Int. J. Syst. Evol. Microbiol.">
        <title>The Global Catalogue of Microorganisms (GCM) 10K type strain sequencing project: providing services to taxonomists for standard genome sequencing and annotation.</title>
        <authorList>
            <consortium name="The Broad Institute Genomics Platform"/>
            <consortium name="The Broad Institute Genome Sequencing Center for Infectious Disease"/>
            <person name="Wu L."/>
            <person name="Ma J."/>
        </authorList>
    </citation>
    <scope>NUCLEOTIDE SEQUENCE [LARGE SCALE GENOMIC DNA]</scope>
    <source>
        <strain evidence="4">JCM 5067</strain>
    </source>
</reference>
<accession>A0ABP3RYB5</accession>
<evidence type="ECO:0000313" key="4">
    <source>
        <dbReference type="Proteomes" id="UP001500668"/>
    </source>
</evidence>
<dbReference type="PANTHER" id="PTHR44103:SF1">
    <property type="entry name" value="PROPROTEIN CONVERTASE P"/>
    <property type="match status" value="1"/>
</dbReference>
<comment type="caution">
    <text evidence="3">The sequence shown here is derived from an EMBL/GenBank/DDBJ whole genome shotgun (WGS) entry which is preliminary data.</text>
</comment>
<name>A0ABP3RYB5_9ACTN</name>
<evidence type="ECO:0000313" key="3">
    <source>
        <dbReference type="EMBL" id="GAA0617337.1"/>
    </source>
</evidence>
<protein>
    <submittedName>
        <fullName evidence="3">VCBS repeat-containing protein</fullName>
    </submittedName>
</protein>
<organism evidence="3 4">
    <name type="scientific">Streptomyces crystallinus</name>
    <dbReference type="NCBI Taxonomy" id="68191"/>
    <lineage>
        <taxon>Bacteria</taxon>
        <taxon>Bacillati</taxon>
        <taxon>Actinomycetota</taxon>
        <taxon>Actinomycetes</taxon>
        <taxon>Kitasatosporales</taxon>
        <taxon>Streptomycetaceae</taxon>
        <taxon>Streptomyces</taxon>
    </lineage>
</organism>
<evidence type="ECO:0000256" key="1">
    <source>
        <dbReference type="ARBA" id="ARBA00022729"/>
    </source>
</evidence>
<keyword evidence="4" id="KW-1185">Reference proteome</keyword>
<dbReference type="Gene3D" id="2.115.10.10">
    <property type="entry name" value="Tachylectin 2"/>
    <property type="match status" value="3"/>
</dbReference>
<dbReference type="InterPro" id="IPR013517">
    <property type="entry name" value="FG-GAP"/>
</dbReference>
<dbReference type="PANTHER" id="PTHR44103">
    <property type="entry name" value="PROPROTEIN CONVERTASE P"/>
    <property type="match status" value="1"/>
</dbReference>
<feature type="region of interest" description="Disordered" evidence="2">
    <location>
        <begin position="1"/>
        <end position="37"/>
    </location>
</feature>
<keyword evidence="1" id="KW-0732">Signal</keyword>
<feature type="compositionally biased region" description="Polar residues" evidence="2">
    <location>
        <begin position="8"/>
        <end position="18"/>
    </location>
</feature>
<dbReference type="InterPro" id="IPR028994">
    <property type="entry name" value="Integrin_alpha_N"/>
</dbReference>
<dbReference type="Proteomes" id="UP001500668">
    <property type="component" value="Unassembled WGS sequence"/>
</dbReference>
<dbReference type="SUPFAM" id="SSF69318">
    <property type="entry name" value="Integrin alpha N-terminal domain"/>
    <property type="match status" value="2"/>
</dbReference>
<dbReference type="Pfam" id="PF13517">
    <property type="entry name" value="FG-GAP_3"/>
    <property type="match status" value="3"/>
</dbReference>
<proteinExistence type="predicted"/>
<sequence>MLAAGTATGHQAPTSPHAATSFVEPQPAKPSGTLRSGTAHRLTGAAAAAAAKPRFDLDGNGYSELLHRTPNGKWWLRVFKSGVDDVEYKFPYRENEWLKDVVPPGDLTGDGHSDLLTLSSSGTLSLYPDATTTSPGYAGWSSGGWNAYSKLVAPGDVTGDGKADLLARTPGGDLYLYPGNGASSGDPFAGRIKVGGGWQAYDQLLGANDVNGDGIADVLARTPGGDLYFYAGSGSASAPLKSRVRLGGGWNTYNQLFSIDDANGDGYADLFARATDGTVYLYYANGRGNFNTRERWGTGWNVVSSYASASANPTVGKSEILGRDSQGTLYYYYALNNGQLSSRSKASDTGGWAGADIRYASSLDANGQPELLEIAQNWLYNEGTAVSGGWGGYNLVLGPGDLNSDGEGDLLARDGLGTLWLQRGNGAGTGFASRLKVGGGWGAYDKVVGAGDLTGDGLADIVARTGDGKLYLYPGTGISTSPFKSRVYVGPGWQQFKNIAAPGDLNGDGRADLLATNSRGELFRYTSNGYGGFQSRVKLGDGWNTYRDLY</sequence>
<gene>
    <name evidence="3" type="ORF">GCM10010394_54390</name>
</gene>
<evidence type="ECO:0000256" key="2">
    <source>
        <dbReference type="SAM" id="MobiDB-lite"/>
    </source>
</evidence>